<protein>
    <recommendedName>
        <fullName evidence="4">NB-ARC domain-containing protein</fullName>
    </recommendedName>
</protein>
<reference evidence="2" key="1">
    <citation type="submission" date="2023-03" db="EMBL/GenBank/DDBJ databases">
        <title>Massive genome expansion in bonnet fungi (Mycena s.s.) driven by repeated elements and novel gene families across ecological guilds.</title>
        <authorList>
            <consortium name="Lawrence Berkeley National Laboratory"/>
            <person name="Harder C.B."/>
            <person name="Miyauchi S."/>
            <person name="Viragh M."/>
            <person name="Kuo A."/>
            <person name="Thoen E."/>
            <person name="Andreopoulos B."/>
            <person name="Lu D."/>
            <person name="Skrede I."/>
            <person name="Drula E."/>
            <person name="Henrissat B."/>
            <person name="Morin E."/>
            <person name="Kohler A."/>
            <person name="Barry K."/>
            <person name="LaButti K."/>
            <person name="Morin E."/>
            <person name="Salamov A."/>
            <person name="Lipzen A."/>
            <person name="Mereny Z."/>
            <person name="Hegedus B."/>
            <person name="Baldrian P."/>
            <person name="Stursova M."/>
            <person name="Weitz H."/>
            <person name="Taylor A."/>
            <person name="Grigoriev I.V."/>
            <person name="Nagy L.G."/>
            <person name="Martin F."/>
            <person name="Kauserud H."/>
        </authorList>
    </citation>
    <scope>NUCLEOTIDE SEQUENCE</scope>
    <source>
        <strain evidence="2">CBHHK182m</strain>
    </source>
</reference>
<dbReference type="SUPFAM" id="SSF52540">
    <property type="entry name" value="P-loop containing nucleoside triphosphate hydrolases"/>
    <property type="match status" value="1"/>
</dbReference>
<accession>A0AAD7HT21</accession>
<dbReference type="Pfam" id="PF13374">
    <property type="entry name" value="TPR_10"/>
    <property type="match status" value="10"/>
</dbReference>
<dbReference type="Proteomes" id="UP001215598">
    <property type="component" value="Unassembled WGS sequence"/>
</dbReference>
<dbReference type="InterPro" id="IPR053137">
    <property type="entry name" value="NLR-like"/>
</dbReference>
<dbReference type="InterPro" id="IPR059179">
    <property type="entry name" value="MLKL-like_MCAfunc"/>
</dbReference>
<evidence type="ECO:0000313" key="3">
    <source>
        <dbReference type="Proteomes" id="UP001215598"/>
    </source>
</evidence>
<dbReference type="Pfam" id="PF13424">
    <property type="entry name" value="TPR_12"/>
    <property type="match status" value="1"/>
</dbReference>
<dbReference type="Gene3D" id="1.25.40.10">
    <property type="entry name" value="Tetratricopeptide repeat domain"/>
    <property type="match status" value="4"/>
</dbReference>
<dbReference type="PANTHER" id="PTHR46082">
    <property type="entry name" value="ATP/GTP-BINDING PROTEIN-RELATED"/>
    <property type="match status" value="1"/>
</dbReference>
<evidence type="ECO:0000256" key="1">
    <source>
        <dbReference type="SAM" id="MobiDB-lite"/>
    </source>
</evidence>
<dbReference type="CDD" id="cd21037">
    <property type="entry name" value="MLKL_NTD"/>
    <property type="match status" value="1"/>
</dbReference>
<dbReference type="PRINTS" id="PR00381">
    <property type="entry name" value="KINESINLIGHT"/>
</dbReference>
<organism evidence="2 3">
    <name type="scientific">Mycena metata</name>
    <dbReference type="NCBI Taxonomy" id="1033252"/>
    <lineage>
        <taxon>Eukaryota</taxon>
        <taxon>Fungi</taxon>
        <taxon>Dikarya</taxon>
        <taxon>Basidiomycota</taxon>
        <taxon>Agaricomycotina</taxon>
        <taxon>Agaricomycetes</taxon>
        <taxon>Agaricomycetidae</taxon>
        <taxon>Agaricales</taxon>
        <taxon>Marasmiineae</taxon>
        <taxon>Mycenaceae</taxon>
        <taxon>Mycena</taxon>
    </lineage>
</organism>
<dbReference type="AlphaFoldDB" id="A0AAD7HT21"/>
<sequence>MSPASSPNSGSSNPQQPTGKKKISSKSKSEWLAPAIFTARTITAAAECAPFPYIKGVSGSILILLETVQNVKKNREDLKELCNITTEIVAILHDQIVTHGNTAAVKFKVLCEELESHLKAVIIAVQNLHKPSKSFGNRVKEFIGSSNITEEIAGYQNQIQGVYFKLKLLAAVDTNSKVNDMHAVIMAPSFVVTPPNQSINNCPPPSRIFQGRQTILAGLHQFFIPNSGKQLIYVLYGLGGSGKTQIALKFIQESSANFPDIFLVDASTLDTIDTGLKNVALSKSVGDSAQDALTWLQSKHEDWLLFFDNADDPKMNLNKFFPLCSHGNIIITSRNPGLRVYGEHSSVSDMDETDAVTLLLRSAAKETSDANLQVAATIVKELHYLPLAIAQAGAFISKSEDLAGYLTLYAENRARLLREKPEQSHDQYAWTVYTTWQISFDQLSKPAARFLQLCSFLHYTGITEDIFSNASKYDGPVWLPPKEDLREPLQFLSGFLGPTGGWSSLSFLDITNEIKGYSLISFDVSTKMFTIHPLVHAWSRSTLVDIGEESCCSCINSILGMSISKISDQDIILVSPKLIPHLGALNPFDGSRGPDFRAAFWEIFFAAYKLQEAHDLIVQIVENYKLVFGDQHLATLEVMNRLGSTCHKLGEYGKARVLEVTVLERRTTLLGKDHPDTLLTMGNLAVTHSKLGDYEKAKELEMVVLEKRTKILGEEHPDTLSAMGNLARLYFELGDFEKAKEFEMVVLEKRIKILGKEHLDTLLAMANLAVTHQELGDYEKAKELEMLVLEKRTTVLGQDHPGSLLAMANLAVTHQKLGDYEKAKQLEMVVLEKRTTLLGQDHPGTLTTMGNLARAYSNLGDYNKAKELEMVVLEKRTKILGEEHCDTLLAMGNLAVSHKELGNFEKAKALETLVLEQRTKVLGEGHHDTLITMGNLARTYSDLGDYEKAKELEMVVLEKRSRVLGEEHPDTLSAMGNLAMTHSNLGDYEKARGLGVTVLKKRIMLLGKDHPGTLIAMGNLARTYSNLGDYEKAKKLETLVLEKWTTLLGQDHPDTLLAMGNIARTYSNLGDYEKAKELEMVVLQKRTTLLGQDHPDTLMAMANLVFTYYTQGEFTRAEALETMVLEKQRQLFGDQHPHSILAMENLAFIYRKLLKLKEAEELDQLVKDSQS</sequence>
<dbReference type="SUPFAM" id="SSF48452">
    <property type="entry name" value="TPR-like"/>
    <property type="match status" value="4"/>
</dbReference>
<feature type="compositionally biased region" description="Low complexity" evidence="1">
    <location>
        <begin position="1"/>
        <end position="17"/>
    </location>
</feature>
<dbReference type="InterPro" id="IPR011990">
    <property type="entry name" value="TPR-like_helical_dom_sf"/>
</dbReference>
<feature type="region of interest" description="Disordered" evidence="1">
    <location>
        <begin position="1"/>
        <end position="26"/>
    </location>
</feature>
<keyword evidence="3" id="KW-1185">Reference proteome</keyword>
<gene>
    <name evidence="2" type="ORF">B0H16DRAFT_250705</name>
</gene>
<proteinExistence type="predicted"/>
<dbReference type="InterPro" id="IPR027417">
    <property type="entry name" value="P-loop_NTPase"/>
</dbReference>
<dbReference type="Gene3D" id="3.40.50.300">
    <property type="entry name" value="P-loop containing nucleotide triphosphate hydrolases"/>
    <property type="match status" value="1"/>
</dbReference>
<dbReference type="EMBL" id="JARKIB010000178">
    <property type="protein sequence ID" value="KAJ7727561.1"/>
    <property type="molecule type" value="Genomic_DNA"/>
</dbReference>
<dbReference type="NCBIfam" id="NF040586">
    <property type="entry name" value="FxSxx_TPR"/>
    <property type="match status" value="1"/>
</dbReference>
<comment type="caution">
    <text evidence="2">The sequence shown here is derived from an EMBL/GenBank/DDBJ whole genome shotgun (WGS) entry which is preliminary data.</text>
</comment>
<dbReference type="PANTHER" id="PTHR46082:SF6">
    <property type="entry name" value="AAA+ ATPASE DOMAIN-CONTAINING PROTEIN-RELATED"/>
    <property type="match status" value="1"/>
</dbReference>
<name>A0AAD7HT21_9AGAR</name>
<evidence type="ECO:0008006" key="4">
    <source>
        <dbReference type="Google" id="ProtNLM"/>
    </source>
</evidence>
<evidence type="ECO:0000313" key="2">
    <source>
        <dbReference type="EMBL" id="KAJ7727561.1"/>
    </source>
</evidence>